<dbReference type="Proteomes" id="UP000185728">
    <property type="component" value="Unassembled WGS sequence"/>
</dbReference>
<organism evidence="1 2">
    <name type="scientific">Zobellia uliginosa</name>
    <dbReference type="NCBI Taxonomy" id="143224"/>
    <lineage>
        <taxon>Bacteria</taxon>
        <taxon>Pseudomonadati</taxon>
        <taxon>Bacteroidota</taxon>
        <taxon>Flavobacteriia</taxon>
        <taxon>Flavobacteriales</taxon>
        <taxon>Flavobacteriaceae</taxon>
        <taxon>Zobellia</taxon>
    </lineage>
</organism>
<dbReference type="EMBL" id="FTOB01000005">
    <property type="protein sequence ID" value="SIS95136.1"/>
    <property type="molecule type" value="Genomic_DNA"/>
</dbReference>
<gene>
    <name evidence="1" type="ORF">SAMN05421766_105152</name>
</gene>
<evidence type="ECO:0000313" key="2">
    <source>
        <dbReference type="Proteomes" id="UP000185728"/>
    </source>
</evidence>
<reference evidence="1 2" key="1">
    <citation type="submission" date="2017-01" db="EMBL/GenBank/DDBJ databases">
        <authorList>
            <person name="Varghese N."/>
            <person name="Submissions S."/>
        </authorList>
    </citation>
    <scope>NUCLEOTIDE SEQUENCE [LARGE SCALE GENOMIC DNA]</scope>
    <source>
        <strain evidence="1 2">DSM 2061</strain>
    </source>
</reference>
<protein>
    <submittedName>
        <fullName evidence="1">Uncharacterized protein</fullName>
    </submittedName>
</protein>
<keyword evidence="2" id="KW-1185">Reference proteome</keyword>
<comment type="caution">
    <text evidence="1">The sequence shown here is derived from an EMBL/GenBank/DDBJ whole genome shotgun (WGS) entry which is preliminary data.</text>
</comment>
<sequence>MKDFFLDIYRRLRGIFISIYERKANQGFFIYVKKILNSNLGPDGFESCSNRSMPMGVKGQA</sequence>
<evidence type="ECO:0000313" key="1">
    <source>
        <dbReference type="EMBL" id="SIS95136.1"/>
    </source>
</evidence>
<accession>A0ABY1KYY9</accession>
<name>A0ABY1KYY9_9FLAO</name>
<proteinExistence type="predicted"/>